<evidence type="ECO:0000313" key="2">
    <source>
        <dbReference type="EMBL" id="ABV98421.1"/>
    </source>
</evidence>
<dbReference type="Gene3D" id="3.30.70.240">
    <property type="match status" value="1"/>
</dbReference>
<gene>
    <name evidence="2" type="ordered locus">Sare_2579</name>
</gene>
<evidence type="ECO:0000256" key="1">
    <source>
        <dbReference type="SAM" id="MobiDB-lite"/>
    </source>
</evidence>
<dbReference type="STRING" id="391037.Sare_2579"/>
<name>A8M407_SALAI</name>
<feature type="compositionally biased region" description="Polar residues" evidence="1">
    <location>
        <begin position="123"/>
        <end position="136"/>
    </location>
</feature>
<dbReference type="EMBL" id="CP000850">
    <property type="protein sequence ID" value="ABV98421.1"/>
    <property type="molecule type" value="Genomic_DNA"/>
</dbReference>
<proteinExistence type="predicted"/>
<dbReference type="KEGG" id="saq:Sare_2579"/>
<dbReference type="AlphaFoldDB" id="A8M407"/>
<dbReference type="InterPro" id="IPR010152">
    <property type="entry name" value="CRISPR-assoc_prot_Cas2_sub"/>
</dbReference>
<feature type="region of interest" description="Disordered" evidence="1">
    <location>
        <begin position="88"/>
        <end position="136"/>
    </location>
</feature>
<dbReference type="CDD" id="cd09755">
    <property type="entry name" value="Cas2_I-E"/>
    <property type="match status" value="1"/>
</dbReference>
<dbReference type="OrthoDB" id="8527479at2"/>
<reference evidence="2" key="1">
    <citation type="submission" date="2007-10" db="EMBL/GenBank/DDBJ databases">
        <title>Complete sequence of Salinispora arenicola CNS-205.</title>
        <authorList>
            <consortium name="US DOE Joint Genome Institute"/>
            <person name="Copeland A."/>
            <person name="Lucas S."/>
            <person name="Lapidus A."/>
            <person name="Barry K."/>
            <person name="Glavina del Rio T."/>
            <person name="Dalin E."/>
            <person name="Tice H."/>
            <person name="Pitluck S."/>
            <person name="Foster B."/>
            <person name="Schmutz J."/>
            <person name="Larimer F."/>
            <person name="Land M."/>
            <person name="Hauser L."/>
            <person name="Kyrpides N."/>
            <person name="Ivanova N."/>
            <person name="Jensen P.R."/>
            <person name="Moore B.S."/>
            <person name="Penn K."/>
            <person name="Jenkins C."/>
            <person name="Udwary D."/>
            <person name="Xiang L."/>
            <person name="Gontang E."/>
            <person name="Richardson P."/>
        </authorList>
    </citation>
    <scope>NUCLEOTIDE SEQUENCE [LARGE SCALE GENOMIC DNA]</scope>
    <source>
        <strain evidence="2">CNS-205</strain>
    </source>
</reference>
<dbReference type="Pfam" id="PF09707">
    <property type="entry name" value="Cas_Cas2CT1978"/>
    <property type="match status" value="1"/>
</dbReference>
<dbReference type="eggNOG" id="COG0847">
    <property type="taxonomic scope" value="Bacteria"/>
</dbReference>
<sequence>MTVIILTACPEGLRGHLTQWLLEISAGVYVGHVNSRIRHRLWAKVVDMAGPGRALLVYQQPGEQRLSFTVHDHHWEPVDHDGITLMRRPTQRTSHNPALPAGWSKASKRRRFGRRTPQAPNEVATSLNQSEGKNSS</sequence>
<protein>
    <submittedName>
        <fullName evidence="2">CRISPR-associated protein Cas2</fullName>
    </submittedName>
</protein>
<organism evidence="2">
    <name type="scientific">Salinispora arenicola (strain CNS-205)</name>
    <dbReference type="NCBI Taxonomy" id="391037"/>
    <lineage>
        <taxon>Bacteria</taxon>
        <taxon>Bacillati</taxon>
        <taxon>Actinomycetota</taxon>
        <taxon>Actinomycetes</taxon>
        <taxon>Micromonosporales</taxon>
        <taxon>Micromonosporaceae</taxon>
        <taxon>Salinispora</taxon>
    </lineage>
</organism>
<dbReference type="HOGENOM" id="CLU_151313_0_1_11"/>
<dbReference type="NCBIfam" id="TIGR01873">
    <property type="entry name" value="cas_CT1978"/>
    <property type="match status" value="1"/>
</dbReference>
<accession>A8M407</accession>